<evidence type="ECO:0000313" key="4">
    <source>
        <dbReference type="EMBL" id="TCS60678.1"/>
    </source>
</evidence>
<dbReference type="PROSITE" id="PS00189">
    <property type="entry name" value="LIPOYL"/>
    <property type="match status" value="1"/>
</dbReference>
<evidence type="ECO:0000313" key="5">
    <source>
        <dbReference type="Proteomes" id="UP000295304"/>
    </source>
</evidence>
<protein>
    <submittedName>
        <fullName evidence="4">2-oxoglutarate dehydrogenase E2 component (Dihydrolipoamide succinyltransferase)</fullName>
    </submittedName>
</protein>
<dbReference type="OrthoDB" id="7363068at2"/>
<dbReference type="InterPro" id="IPR003016">
    <property type="entry name" value="2-oxoA_DH_lipoyl-BS"/>
</dbReference>
<dbReference type="EMBL" id="SLZW01000010">
    <property type="protein sequence ID" value="TCS60678.1"/>
    <property type="molecule type" value="Genomic_DNA"/>
</dbReference>
<dbReference type="GO" id="GO:0016740">
    <property type="term" value="F:transferase activity"/>
    <property type="evidence" value="ECO:0007669"/>
    <property type="project" value="UniProtKB-KW"/>
</dbReference>
<comment type="caution">
    <text evidence="4">The sequence shown here is derived from an EMBL/GenBank/DDBJ whole genome shotgun (WGS) entry which is preliminary data.</text>
</comment>
<evidence type="ECO:0000259" key="3">
    <source>
        <dbReference type="Pfam" id="PF00364"/>
    </source>
</evidence>
<organism evidence="4 5">
    <name type="scientific">Varunaivibrio sulfuroxidans</name>
    <dbReference type="NCBI Taxonomy" id="1773489"/>
    <lineage>
        <taxon>Bacteria</taxon>
        <taxon>Pseudomonadati</taxon>
        <taxon>Pseudomonadota</taxon>
        <taxon>Alphaproteobacteria</taxon>
        <taxon>Rhodospirillales</taxon>
        <taxon>Magnetovibrionaceae</taxon>
        <taxon>Varunaivibrio</taxon>
    </lineage>
</organism>
<sequence length="79" mass="8277">MPTRVTIPDGLWDTAQTPEGVLINWLYEDGAAVTAGAKLAEVMVEKTNFDISAPATGSLHITAKPDSVVVPGSLIGEIE</sequence>
<accession>A0A4R3J4E1</accession>
<dbReference type="CDD" id="cd06849">
    <property type="entry name" value="lipoyl_domain"/>
    <property type="match status" value="1"/>
</dbReference>
<dbReference type="Pfam" id="PF00364">
    <property type="entry name" value="Biotin_lipoyl"/>
    <property type="match status" value="1"/>
</dbReference>
<dbReference type="Gene3D" id="2.40.50.100">
    <property type="match status" value="1"/>
</dbReference>
<feature type="domain" description="Lipoyl-binding" evidence="3">
    <location>
        <begin position="19"/>
        <end position="78"/>
    </location>
</feature>
<evidence type="ECO:0000256" key="1">
    <source>
        <dbReference type="ARBA" id="ARBA00001938"/>
    </source>
</evidence>
<dbReference type="InterPro" id="IPR000089">
    <property type="entry name" value="Biotin_lipoyl"/>
</dbReference>
<dbReference type="SUPFAM" id="SSF51230">
    <property type="entry name" value="Single hybrid motif"/>
    <property type="match status" value="1"/>
</dbReference>
<reference evidence="4 5" key="1">
    <citation type="submission" date="2019-03" db="EMBL/GenBank/DDBJ databases">
        <title>Genomic Encyclopedia of Type Strains, Phase IV (KMG-IV): sequencing the most valuable type-strain genomes for metagenomic binning, comparative biology and taxonomic classification.</title>
        <authorList>
            <person name="Goeker M."/>
        </authorList>
    </citation>
    <scope>NUCLEOTIDE SEQUENCE [LARGE SCALE GENOMIC DNA]</scope>
    <source>
        <strain evidence="4 5">DSM 101688</strain>
    </source>
</reference>
<comment type="cofactor">
    <cofactor evidence="1">
        <name>(R)-lipoate</name>
        <dbReference type="ChEBI" id="CHEBI:83088"/>
    </cofactor>
</comment>
<gene>
    <name evidence="4" type="ORF">EDD55_110155</name>
</gene>
<dbReference type="Proteomes" id="UP000295304">
    <property type="component" value="Unassembled WGS sequence"/>
</dbReference>
<proteinExistence type="predicted"/>
<dbReference type="RefSeq" id="WP_132939977.1">
    <property type="nucleotide sequence ID" value="NZ_CP119676.1"/>
</dbReference>
<keyword evidence="5" id="KW-1185">Reference proteome</keyword>
<dbReference type="AlphaFoldDB" id="A0A4R3J4E1"/>
<dbReference type="InterPro" id="IPR011053">
    <property type="entry name" value="Single_hybrid_motif"/>
</dbReference>
<keyword evidence="2" id="KW-0450">Lipoyl</keyword>
<evidence type="ECO:0000256" key="2">
    <source>
        <dbReference type="ARBA" id="ARBA00022823"/>
    </source>
</evidence>
<keyword evidence="4" id="KW-0808">Transferase</keyword>
<name>A0A4R3J4E1_9PROT</name>